<organism evidence="3 4">
    <name type="scientific">Haloarcula rubra</name>
    <dbReference type="NCBI Taxonomy" id="2487747"/>
    <lineage>
        <taxon>Archaea</taxon>
        <taxon>Methanobacteriati</taxon>
        <taxon>Methanobacteriota</taxon>
        <taxon>Stenosarchaea group</taxon>
        <taxon>Halobacteria</taxon>
        <taxon>Halobacteriales</taxon>
        <taxon>Haloarculaceae</taxon>
        <taxon>Haloarcula</taxon>
    </lineage>
</organism>
<dbReference type="AlphaFoldDB" id="A0AAW4PVP8"/>
<dbReference type="EMBL" id="RKLR01000006">
    <property type="protein sequence ID" value="MBX0324342.1"/>
    <property type="molecule type" value="Genomic_DNA"/>
</dbReference>
<evidence type="ECO:0000259" key="2">
    <source>
        <dbReference type="Pfam" id="PF13360"/>
    </source>
</evidence>
<dbReference type="SMART" id="SM00564">
    <property type="entry name" value="PQQ"/>
    <property type="match status" value="6"/>
</dbReference>
<reference evidence="3 4" key="1">
    <citation type="submission" date="2021-06" db="EMBL/GenBank/DDBJ databases">
        <title>Halomicroarcula sp. a new haloarchaeum isolated from saline soil.</title>
        <authorList>
            <person name="Duran-Viseras A."/>
            <person name="Sanchez-Porro C."/>
            <person name="Ventosa A."/>
        </authorList>
    </citation>
    <scope>NUCLEOTIDE SEQUENCE [LARGE SCALE GENOMIC DNA]</scope>
    <source>
        <strain evidence="3 4">F13</strain>
    </source>
</reference>
<accession>A0AAW4PVP8</accession>
<evidence type="ECO:0000256" key="1">
    <source>
        <dbReference type="SAM" id="MobiDB-lite"/>
    </source>
</evidence>
<dbReference type="Gene3D" id="2.40.10.480">
    <property type="match status" value="1"/>
</dbReference>
<dbReference type="InterPro" id="IPR015943">
    <property type="entry name" value="WD40/YVTN_repeat-like_dom_sf"/>
</dbReference>
<feature type="domain" description="Pyrrolo-quinoline quinone repeat" evidence="2">
    <location>
        <begin position="182"/>
        <end position="398"/>
    </location>
</feature>
<dbReference type="PROSITE" id="PS51257">
    <property type="entry name" value="PROKAR_LIPOPROTEIN"/>
    <property type="match status" value="1"/>
</dbReference>
<name>A0AAW4PVP8_9EURY</name>
<dbReference type="PROSITE" id="PS51318">
    <property type="entry name" value="TAT"/>
    <property type="match status" value="1"/>
</dbReference>
<dbReference type="Gene3D" id="2.130.10.10">
    <property type="entry name" value="YVTN repeat-like/Quinoprotein amine dehydrogenase"/>
    <property type="match status" value="1"/>
</dbReference>
<dbReference type="Proteomes" id="UP001430377">
    <property type="component" value="Unassembled WGS sequence"/>
</dbReference>
<sequence length="400" mass="41874">MPSRRRFLATLGAGALGGLAGCTTSADEPPEPATPELDADRQIYGSDGNWSSFGCNAGNTRSVHGINAGEAPVDGVSEDWRVPVPGLQRNAPVVADERVYLPTRSSLRVYDATDGTELWQADGIGDSPVVRSGTVFAADGRENVVRALAADTGDERWSVETDARPVGPSMYPGTPLVVGAGERVYGLDPGTGESVWSRKVFGTVLPSPPVWNGYAAAVATEAGEVSLLTLTDGTGIQRFRLPATPVCPPSADTDAVYVTCRDGTTYALSGDTSSSSRRLWSVETGWSPGGIALDSGLVFAGTSGELHAVESDSGDVRWTHQLGDWRHTAPAIGRDTLFVGGDRLWALDPTPKEGVLGSGPAVRYERSFHGRVGPGPVLDDGTLYVVAETGPDSTHLLALS</sequence>
<dbReference type="InterPro" id="IPR018391">
    <property type="entry name" value="PQQ_b-propeller_rpt"/>
</dbReference>
<dbReference type="PANTHER" id="PTHR34512:SF30">
    <property type="entry name" value="OUTER MEMBRANE PROTEIN ASSEMBLY FACTOR BAMB"/>
    <property type="match status" value="1"/>
</dbReference>
<dbReference type="PANTHER" id="PTHR34512">
    <property type="entry name" value="CELL SURFACE PROTEIN"/>
    <property type="match status" value="1"/>
</dbReference>
<evidence type="ECO:0000313" key="4">
    <source>
        <dbReference type="Proteomes" id="UP001430377"/>
    </source>
</evidence>
<feature type="region of interest" description="Disordered" evidence="1">
    <location>
        <begin position="19"/>
        <end position="43"/>
    </location>
</feature>
<evidence type="ECO:0000313" key="3">
    <source>
        <dbReference type="EMBL" id="MBX0324342.1"/>
    </source>
</evidence>
<dbReference type="SUPFAM" id="SSF50998">
    <property type="entry name" value="Quinoprotein alcohol dehydrogenase-like"/>
    <property type="match status" value="2"/>
</dbReference>
<gene>
    <name evidence="3" type="ORF">EGH21_15030</name>
</gene>
<dbReference type="InterPro" id="IPR006311">
    <property type="entry name" value="TAT_signal"/>
</dbReference>
<dbReference type="Gene3D" id="2.40.128.630">
    <property type="match status" value="1"/>
</dbReference>
<protein>
    <submittedName>
        <fullName evidence="3">PQQ-like beta-propeller repeat protein</fullName>
    </submittedName>
</protein>
<dbReference type="InterPro" id="IPR002372">
    <property type="entry name" value="PQQ_rpt_dom"/>
</dbReference>
<feature type="domain" description="Pyrrolo-quinoline quinone repeat" evidence="2">
    <location>
        <begin position="79"/>
        <end position="165"/>
    </location>
</feature>
<dbReference type="Pfam" id="PF13360">
    <property type="entry name" value="PQQ_2"/>
    <property type="match status" value="2"/>
</dbReference>
<proteinExistence type="predicted"/>
<comment type="caution">
    <text evidence="3">The sequence shown here is derived from an EMBL/GenBank/DDBJ whole genome shotgun (WGS) entry which is preliminary data.</text>
</comment>
<dbReference type="InterPro" id="IPR011047">
    <property type="entry name" value="Quinoprotein_ADH-like_sf"/>
</dbReference>
<keyword evidence="4" id="KW-1185">Reference proteome</keyword>
<dbReference type="RefSeq" id="WP_220619299.1">
    <property type="nucleotide sequence ID" value="NZ_RKLR01000006.1"/>
</dbReference>